<feature type="transmembrane region" description="Helical" evidence="12">
    <location>
        <begin position="12"/>
        <end position="30"/>
    </location>
</feature>
<organism evidence="14 15">
    <name type="scientific">Reinekea marinisedimentorum</name>
    <dbReference type="NCBI Taxonomy" id="230495"/>
    <lineage>
        <taxon>Bacteria</taxon>
        <taxon>Pseudomonadati</taxon>
        <taxon>Pseudomonadota</taxon>
        <taxon>Gammaproteobacteria</taxon>
        <taxon>Oceanospirillales</taxon>
        <taxon>Saccharospirillaceae</taxon>
        <taxon>Reinekea</taxon>
    </lineage>
</organism>
<evidence type="ECO:0000313" key="14">
    <source>
        <dbReference type="EMBL" id="TCS42582.1"/>
    </source>
</evidence>
<keyword evidence="11" id="KW-0697">Rotamase</keyword>
<evidence type="ECO:0000256" key="6">
    <source>
        <dbReference type="ARBA" id="ARBA00023136"/>
    </source>
</evidence>
<comment type="similarity">
    <text evidence="8">Belongs to the PpiD chaperone family.</text>
</comment>
<evidence type="ECO:0000256" key="8">
    <source>
        <dbReference type="ARBA" id="ARBA00038408"/>
    </source>
</evidence>
<protein>
    <recommendedName>
        <fullName evidence="9">Periplasmic chaperone PpiD</fullName>
    </recommendedName>
    <alternativeName>
        <fullName evidence="10">Periplasmic folding chaperone</fullName>
    </alternativeName>
</protein>
<dbReference type="EMBL" id="SLZR01000003">
    <property type="protein sequence ID" value="TCS42582.1"/>
    <property type="molecule type" value="Genomic_DNA"/>
</dbReference>
<evidence type="ECO:0000256" key="5">
    <source>
        <dbReference type="ARBA" id="ARBA00022989"/>
    </source>
</evidence>
<keyword evidence="3" id="KW-0997">Cell inner membrane</keyword>
<dbReference type="InterPro" id="IPR027304">
    <property type="entry name" value="Trigger_fact/SurA_dom_sf"/>
</dbReference>
<keyword evidence="5 12" id="KW-1133">Transmembrane helix</keyword>
<sequence>MLQVFRNSAKGNVGKIIVGLIVVTFVLFGAESIVSIAGNSAPATVNGDKVSEIEYQRLLSSRQQELASQYGAEFAAQLANSSVLKEQVLNSLINQILQQQLTSKLEFQVSEEQVLESLAEITAFQVDGKFDKDIYESLLAANGYNHATFVAEQKAQTALTQMQAGVANSAFSVEKTAKRYASLMSQKRLVSYKEFTSSDFLEEAQATEQQIENYYQENQQEFISPEQVKVEFVRLTQSFLASQVEVTDAQVQSAYEAYVAELKGQETREVSHILFADGDDAEAEAQATLQRLNAGEAFGDLAAELSDDPGSAEFGGSLGELIEGVYVGEFYDAAIALAEEGDVSEPVKTEFGYHLIRLDTINKPTIDSIDQKRDQLIAQIKATTAAEELLFVQEELADLSFSSDSLTAVAENFGVVVEESDWLERNSGEGLLSDSDLAETIFSDQVLFDGLMSDVVRLSNDDLVVVKMIDYQAEAIKDLEEVSAEVAAIVQAENARELMEQFIAEQLSSESVDDSWAEAVSVARIDSDTLPANVLIKAFEMAAPAEGQVTKAQVVDGDVAYIVAVLEVENVEPPEDQIANAEAFSAQMAASEQYQMMFNIERNNAKIKIR</sequence>
<evidence type="ECO:0000256" key="11">
    <source>
        <dbReference type="PROSITE-ProRule" id="PRU00278"/>
    </source>
</evidence>
<dbReference type="PANTHER" id="PTHR47529">
    <property type="entry name" value="PEPTIDYL-PROLYL CIS-TRANS ISOMERASE D"/>
    <property type="match status" value="1"/>
</dbReference>
<dbReference type="InterPro" id="IPR023058">
    <property type="entry name" value="PPIase_PpiC_CS"/>
</dbReference>
<evidence type="ECO:0000259" key="13">
    <source>
        <dbReference type="PROSITE" id="PS50198"/>
    </source>
</evidence>
<evidence type="ECO:0000313" key="15">
    <source>
        <dbReference type="Proteomes" id="UP000295793"/>
    </source>
</evidence>
<keyword evidence="6 12" id="KW-0472">Membrane</keyword>
<dbReference type="PROSITE" id="PS01096">
    <property type="entry name" value="PPIC_PPIASE_1"/>
    <property type="match status" value="1"/>
</dbReference>
<keyword evidence="2" id="KW-1003">Cell membrane</keyword>
<name>A0A4R3I8I4_9GAMM</name>
<evidence type="ECO:0000256" key="4">
    <source>
        <dbReference type="ARBA" id="ARBA00022692"/>
    </source>
</evidence>
<dbReference type="PANTHER" id="PTHR47529:SF1">
    <property type="entry name" value="PERIPLASMIC CHAPERONE PPID"/>
    <property type="match status" value="1"/>
</dbReference>
<evidence type="ECO:0000256" key="7">
    <source>
        <dbReference type="ARBA" id="ARBA00023186"/>
    </source>
</evidence>
<dbReference type="InterPro" id="IPR000297">
    <property type="entry name" value="PPIase_PpiC"/>
</dbReference>
<dbReference type="Pfam" id="PF00639">
    <property type="entry name" value="Rotamase"/>
    <property type="match status" value="1"/>
</dbReference>
<keyword evidence="11 14" id="KW-0413">Isomerase</keyword>
<dbReference type="PROSITE" id="PS50198">
    <property type="entry name" value="PPIC_PPIASE_2"/>
    <property type="match status" value="1"/>
</dbReference>
<evidence type="ECO:0000256" key="12">
    <source>
        <dbReference type="SAM" id="Phobius"/>
    </source>
</evidence>
<evidence type="ECO:0000256" key="10">
    <source>
        <dbReference type="ARBA" id="ARBA00042775"/>
    </source>
</evidence>
<evidence type="ECO:0000256" key="2">
    <source>
        <dbReference type="ARBA" id="ARBA00022475"/>
    </source>
</evidence>
<dbReference type="GO" id="GO:0005886">
    <property type="term" value="C:plasma membrane"/>
    <property type="evidence" value="ECO:0007669"/>
    <property type="project" value="UniProtKB-SubCell"/>
</dbReference>
<dbReference type="Proteomes" id="UP000295793">
    <property type="component" value="Unassembled WGS sequence"/>
</dbReference>
<dbReference type="RefSeq" id="WP_132700494.1">
    <property type="nucleotide sequence ID" value="NZ_SLZR01000003.1"/>
</dbReference>
<dbReference type="Pfam" id="PF13624">
    <property type="entry name" value="SurA_N_3"/>
    <property type="match status" value="1"/>
</dbReference>
<feature type="domain" description="PpiC" evidence="13">
    <location>
        <begin position="265"/>
        <end position="360"/>
    </location>
</feature>
<dbReference type="OrthoDB" id="9812372at2"/>
<accession>A0A4R3I8I4</accession>
<reference evidence="14 15" key="1">
    <citation type="submission" date="2019-03" db="EMBL/GenBank/DDBJ databases">
        <title>Genomic Encyclopedia of Archaeal and Bacterial Type Strains, Phase II (KMG-II): from individual species to whole genera.</title>
        <authorList>
            <person name="Goeker M."/>
        </authorList>
    </citation>
    <scope>NUCLEOTIDE SEQUENCE [LARGE SCALE GENOMIC DNA]</scope>
    <source>
        <strain evidence="14 15">DSM 15388</strain>
    </source>
</reference>
<keyword evidence="7" id="KW-0143">Chaperone</keyword>
<keyword evidence="4 12" id="KW-0812">Transmembrane</keyword>
<dbReference type="SUPFAM" id="SSF109998">
    <property type="entry name" value="Triger factor/SurA peptide-binding domain-like"/>
    <property type="match status" value="1"/>
</dbReference>
<dbReference type="SUPFAM" id="SSF54534">
    <property type="entry name" value="FKBP-like"/>
    <property type="match status" value="1"/>
</dbReference>
<comment type="subcellular location">
    <subcellularLocation>
        <location evidence="1">Cell inner membrane</location>
        <topology evidence="1">Single-pass type II membrane protein</topology>
        <orientation evidence="1">Periplasmic side</orientation>
    </subcellularLocation>
</comment>
<dbReference type="GO" id="GO:0003755">
    <property type="term" value="F:peptidyl-prolyl cis-trans isomerase activity"/>
    <property type="evidence" value="ECO:0007669"/>
    <property type="project" value="UniProtKB-KW"/>
</dbReference>
<dbReference type="Gene3D" id="1.10.4030.10">
    <property type="entry name" value="Porin chaperone SurA, peptide-binding domain"/>
    <property type="match status" value="1"/>
</dbReference>
<evidence type="ECO:0000256" key="1">
    <source>
        <dbReference type="ARBA" id="ARBA00004382"/>
    </source>
</evidence>
<dbReference type="InterPro" id="IPR052029">
    <property type="entry name" value="PpiD_chaperone"/>
</dbReference>
<evidence type="ECO:0000256" key="3">
    <source>
        <dbReference type="ARBA" id="ARBA00022519"/>
    </source>
</evidence>
<dbReference type="Gene3D" id="3.10.50.40">
    <property type="match status" value="1"/>
</dbReference>
<proteinExistence type="inferred from homology"/>
<evidence type="ECO:0000256" key="9">
    <source>
        <dbReference type="ARBA" id="ARBA00040743"/>
    </source>
</evidence>
<dbReference type="AlphaFoldDB" id="A0A4R3I8I4"/>
<dbReference type="InterPro" id="IPR046357">
    <property type="entry name" value="PPIase_dom_sf"/>
</dbReference>
<gene>
    <name evidence="14" type="ORF">BCF53_103243</name>
</gene>
<keyword evidence="15" id="KW-1185">Reference proteome</keyword>
<comment type="caution">
    <text evidence="14">The sequence shown here is derived from an EMBL/GenBank/DDBJ whole genome shotgun (WGS) entry which is preliminary data.</text>
</comment>